<proteinExistence type="predicted"/>
<sequence>MSLKLAALRRETKQLAIKPAAPVTTIINKADLAPKGSATRPTAPRPPGALPPLAKRAVTAPKTGRRPASGRFCS</sequence>
<feature type="region of interest" description="Disordered" evidence="1">
    <location>
        <begin position="32"/>
        <end position="74"/>
    </location>
</feature>
<gene>
    <name evidence="2" type="ORF">Tci_873534</name>
</gene>
<accession>A0A699SU13</accession>
<dbReference type="EMBL" id="BKCJ011192123">
    <property type="protein sequence ID" value="GFD01565.1"/>
    <property type="molecule type" value="Genomic_DNA"/>
</dbReference>
<protein>
    <submittedName>
        <fullName evidence="2">Uncharacterized protein</fullName>
    </submittedName>
</protein>
<evidence type="ECO:0000256" key="1">
    <source>
        <dbReference type="SAM" id="MobiDB-lite"/>
    </source>
</evidence>
<comment type="caution">
    <text evidence="2">The sequence shown here is derived from an EMBL/GenBank/DDBJ whole genome shotgun (WGS) entry which is preliminary data.</text>
</comment>
<reference evidence="2" key="1">
    <citation type="journal article" date="2019" name="Sci. Rep.">
        <title>Draft genome of Tanacetum cinerariifolium, the natural source of mosquito coil.</title>
        <authorList>
            <person name="Yamashiro T."/>
            <person name="Shiraishi A."/>
            <person name="Satake H."/>
            <person name="Nakayama K."/>
        </authorList>
    </citation>
    <scope>NUCLEOTIDE SEQUENCE</scope>
</reference>
<organism evidence="2">
    <name type="scientific">Tanacetum cinerariifolium</name>
    <name type="common">Dalmatian daisy</name>
    <name type="synonym">Chrysanthemum cinerariifolium</name>
    <dbReference type="NCBI Taxonomy" id="118510"/>
    <lineage>
        <taxon>Eukaryota</taxon>
        <taxon>Viridiplantae</taxon>
        <taxon>Streptophyta</taxon>
        <taxon>Embryophyta</taxon>
        <taxon>Tracheophyta</taxon>
        <taxon>Spermatophyta</taxon>
        <taxon>Magnoliopsida</taxon>
        <taxon>eudicotyledons</taxon>
        <taxon>Gunneridae</taxon>
        <taxon>Pentapetalae</taxon>
        <taxon>asterids</taxon>
        <taxon>campanulids</taxon>
        <taxon>Asterales</taxon>
        <taxon>Asteraceae</taxon>
        <taxon>Asteroideae</taxon>
        <taxon>Anthemideae</taxon>
        <taxon>Anthemidinae</taxon>
        <taxon>Tanacetum</taxon>
    </lineage>
</organism>
<name>A0A699SU13_TANCI</name>
<evidence type="ECO:0000313" key="2">
    <source>
        <dbReference type="EMBL" id="GFD01565.1"/>
    </source>
</evidence>
<dbReference type="AlphaFoldDB" id="A0A699SU13"/>